<protein>
    <recommendedName>
        <fullName evidence="3">CCHC-type domain-containing protein</fullName>
    </recommendedName>
</protein>
<name>A0A4Y2KCU5_ARAVE</name>
<evidence type="ECO:0000313" key="1">
    <source>
        <dbReference type="EMBL" id="GBN00494.1"/>
    </source>
</evidence>
<organism evidence="1 2">
    <name type="scientific">Araneus ventricosus</name>
    <name type="common">Orbweaver spider</name>
    <name type="synonym">Epeira ventricosa</name>
    <dbReference type="NCBI Taxonomy" id="182803"/>
    <lineage>
        <taxon>Eukaryota</taxon>
        <taxon>Metazoa</taxon>
        <taxon>Ecdysozoa</taxon>
        <taxon>Arthropoda</taxon>
        <taxon>Chelicerata</taxon>
        <taxon>Arachnida</taxon>
        <taxon>Araneae</taxon>
        <taxon>Araneomorphae</taxon>
        <taxon>Entelegynae</taxon>
        <taxon>Araneoidea</taxon>
        <taxon>Araneidae</taxon>
        <taxon>Araneus</taxon>
    </lineage>
</organism>
<evidence type="ECO:0000313" key="2">
    <source>
        <dbReference type="Proteomes" id="UP000499080"/>
    </source>
</evidence>
<proteinExistence type="predicted"/>
<dbReference type="OrthoDB" id="8123891at2759"/>
<accession>A0A4Y2KCU5</accession>
<keyword evidence="2" id="KW-1185">Reference proteome</keyword>
<dbReference type="AlphaFoldDB" id="A0A4Y2KCU5"/>
<dbReference type="Proteomes" id="UP000499080">
    <property type="component" value="Unassembled WGS sequence"/>
</dbReference>
<comment type="caution">
    <text evidence="1">The sequence shown here is derived from an EMBL/GenBank/DDBJ whole genome shotgun (WGS) entry which is preliminary data.</text>
</comment>
<dbReference type="EMBL" id="BGPR01004521">
    <property type="protein sequence ID" value="GBN00494.1"/>
    <property type="molecule type" value="Genomic_DNA"/>
</dbReference>
<evidence type="ECO:0008006" key="3">
    <source>
        <dbReference type="Google" id="ProtNLM"/>
    </source>
</evidence>
<sequence>MPVNPFIPNPLRCFKCRRFGHSNANYREIVPCARCAVAGHESTNCEATEQCVNCEEKHTSFSRSCPKWKFDKEIITAKVKQDISFREARRQVEAQTPTVGRSYASAAKTFKALSLKVSKTGASLKDLKPKKSIPLESGKAGLATKDVPSLFGNPSTSELLKIHPSEDDDDLQMNCEQHATPLTGVDNSPPPLLLNGPVRFLELSRHKVQVSRHQDTS</sequence>
<gene>
    <name evidence="1" type="ORF">AVEN_238343_1</name>
</gene>
<reference evidence="1 2" key="1">
    <citation type="journal article" date="2019" name="Sci. Rep.">
        <title>Orb-weaving spider Araneus ventricosus genome elucidates the spidroin gene catalogue.</title>
        <authorList>
            <person name="Kono N."/>
            <person name="Nakamura H."/>
            <person name="Ohtoshi R."/>
            <person name="Moran D.A.P."/>
            <person name="Shinohara A."/>
            <person name="Yoshida Y."/>
            <person name="Fujiwara M."/>
            <person name="Mori M."/>
            <person name="Tomita M."/>
            <person name="Arakawa K."/>
        </authorList>
    </citation>
    <scope>NUCLEOTIDE SEQUENCE [LARGE SCALE GENOMIC DNA]</scope>
</reference>